<sequence>AIIDSAKPEQFSPLVPHRIPLPPLLAAQSPPNAQNSAARPQNRIQLQLHAALTAVEQPLMQSTKENDIFSINQQAFCLFNQEKIQELQTLQVTCARSQRPLAEALSFWNIAIENENAGLHEKASVQFENFIKPCQRAGYTPGVLCGLSSLAVSQFLIQKYQDSINTNEQALKLINESLEIAQKTSGGWLTSSYLAASLLYNTGLAFLELFDFEGATLSFSRALQHCMQIQVLQIEASINAAQAVCNALSGDFVKVDSCIDRFIELLQIEEASLETTLGLQSVKIVQQKEVVSSVIKTQVDNTRILIQLLIKISNLSRFHGEMEKAKYYGVRAFNLARVMQESLLMSVAAGCIGVCAQQEEKQGNDEIMVFEGDIYQYAFQ</sequence>
<gene>
    <name evidence="1" type="ORF">TPC1_16188</name>
</gene>
<dbReference type="Gene3D" id="1.25.40.10">
    <property type="entry name" value="Tetratricopeptide repeat domain"/>
    <property type="match status" value="1"/>
</dbReference>
<organism evidence="1">
    <name type="scientific">Trepomonas sp. PC1</name>
    <dbReference type="NCBI Taxonomy" id="1076344"/>
    <lineage>
        <taxon>Eukaryota</taxon>
        <taxon>Metamonada</taxon>
        <taxon>Diplomonadida</taxon>
        <taxon>Hexamitidae</taxon>
        <taxon>Hexamitinae</taxon>
        <taxon>Trepomonas</taxon>
    </lineage>
</organism>
<dbReference type="InterPro" id="IPR011990">
    <property type="entry name" value="TPR-like_helical_dom_sf"/>
</dbReference>
<name>A0A146K522_9EUKA</name>
<feature type="non-terminal residue" evidence="1">
    <location>
        <position position="1"/>
    </location>
</feature>
<evidence type="ECO:0008006" key="2">
    <source>
        <dbReference type="Google" id="ProtNLM"/>
    </source>
</evidence>
<evidence type="ECO:0000313" key="1">
    <source>
        <dbReference type="EMBL" id="JAP92003.1"/>
    </source>
</evidence>
<protein>
    <recommendedName>
        <fullName evidence="2">Tetratricopeptide repeat-containing protein</fullName>
    </recommendedName>
</protein>
<reference evidence="1" key="1">
    <citation type="submission" date="2015-07" db="EMBL/GenBank/DDBJ databases">
        <title>Adaptation to a free-living lifestyle via gene acquisitions in the diplomonad Trepomonas sp. PC1.</title>
        <authorList>
            <person name="Xu F."/>
            <person name="Jerlstrom-Hultqvist J."/>
            <person name="Kolisko M."/>
            <person name="Simpson A.G.B."/>
            <person name="Roger A.J."/>
            <person name="Svard S.G."/>
            <person name="Andersson J.O."/>
        </authorList>
    </citation>
    <scope>NUCLEOTIDE SEQUENCE</scope>
    <source>
        <strain evidence="1">PC1</strain>
    </source>
</reference>
<dbReference type="AlphaFoldDB" id="A0A146K522"/>
<dbReference type="SUPFAM" id="SSF48452">
    <property type="entry name" value="TPR-like"/>
    <property type="match status" value="1"/>
</dbReference>
<proteinExistence type="predicted"/>
<dbReference type="EMBL" id="GDID01004603">
    <property type="protein sequence ID" value="JAP92003.1"/>
    <property type="molecule type" value="Transcribed_RNA"/>
</dbReference>
<accession>A0A146K522</accession>